<dbReference type="SUPFAM" id="SSF69593">
    <property type="entry name" value="Glycerol-3-phosphate (1)-acyltransferase"/>
    <property type="match status" value="1"/>
</dbReference>
<dbReference type="PANTHER" id="PTHR30068">
    <property type="entry name" value="URONATE ISOMERASE"/>
    <property type="match status" value="1"/>
</dbReference>
<reference evidence="2" key="1">
    <citation type="submission" date="2018-05" db="EMBL/GenBank/DDBJ databases">
        <authorList>
            <person name="Lanie J.A."/>
            <person name="Ng W.-L."/>
            <person name="Kazmierczak K.M."/>
            <person name="Andrzejewski T.M."/>
            <person name="Davidsen T.M."/>
            <person name="Wayne K.J."/>
            <person name="Tettelin H."/>
            <person name="Glass J.I."/>
            <person name="Rusch D."/>
            <person name="Podicherti R."/>
            <person name="Tsui H.-C.T."/>
            <person name="Winkler M.E."/>
        </authorList>
    </citation>
    <scope>NUCLEOTIDE SEQUENCE</scope>
</reference>
<dbReference type="InterPro" id="IPR002123">
    <property type="entry name" value="Plipid/glycerol_acylTrfase"/>
</dbReference>
<evidence type="ECO:0000313" key="2">
    <source>
        <dbReference type="EMBL" id="SUZ56762.1"/>
    </source>
</evidence>
<gene>
    <name evidence="2" type="ORF">METZ01_LOCUS9616</name>
</gene>
<dbReference type="PANTHER" id="PTHR30068:SF3">
    <property type="entry name" value="PHOSPHOLIPID_GLYCEROL ACYLTRANSFERASE DOMAIN-CONTAINING PROTEIN"/>
    <property type="match status" value="1"/>
</dbReference>
<evidence type="ECO:0000259" key="1">
    <source>
        <dbReference type="Pfam" id="PF01553"/>
    </source>
</evidence>
<sequence>VPRWYRFLPASARTFARQLLRRRTKGLSTITDVQVMLSKYFEHMIRRTSDGFSCSGIERLDRETPYLFVANHRDIAMDSGFMNYALWSNDFPTSQIAVGDNLFSHGFESDLMRLNKSFVVIRNETGLKAQYAAVSRTSRYIRSTLDTGDSVWIAQREGRSKDGFDRTEPAILKMFMLAYRNKADESVLAWLNQVQLVPVSISYEIDPCAGMKARELYLTERDGKYQKHENEDLESIVAGILGFKGRVHLNFADPICDGFDTVEALATEIDRRIADGIQPYPTYVESENRLTGVENVDGLRGKVAHAFEETFAQLPEDQRPFFLLQYANQIRNKREMLEGGEE</sequence>
<name>A0A381NQ92_9ZZZZ</name>
<dbReference type="AlphaFoldDB" id="A0A381NQ92"/>
<dbReference type="GO" id="GO:0042840">
    <property type="term" value="P:D-glucuronate catabolic process"/>
    <property type="evidence" value="ECO:0007669"/>
    <property type="project" value="TreeGrafter"/>
</dbReference>
<protein>
    <recommendedName>
        <fullName evidence="1">Phospholipid/glycerol acyltransferase domain-containing protein</fullName>
    </recommendedName>
</protein>
<dbReference type="EMBL" id="UINC01000521">
    <property type="protein sequence ID" value="SUZ56762.1"/>
    <property type="molecule type" value="Genomic_DNA"/>
</dbReference>
<feature type="domain" description="Phospholipid/glycerol acyltransferase" evidence="1">
    <location>
        <begin position="53"/>
        <end position="201"/>
    </location>
</feature>
<dbReference type="GO" id="GO:0016746">
    <property type="term" value="F:acyltransferase activity"/>
    <property type="evidence" value="ECO:0007669"/>
    <property type="project" value="InterPro"/>
</dbReference>
<accession>A0A381NQ92</accession>
<feature type="non-terminal residue" evidence="2">
    <location>
        <position position="1"/>
    </location>
</feature>
<dbReference type="Pfam" id="PF01553">
    <property type="entry name" value="Acyltransferase"/>
    <property type="match status" value="1"/>
</dbReference>
<dbReference type="GO" id="GO:0019698">
    <property type="term" value="P:D-galacturonate catabolic process"/>
    <property type="evidence" value="ECO:0007669"/>
    <property type="project" value="TreeGrafter"/>
</dbReference>
<proteinExistence type="predicted"/>
<organism evidence="2">
    <name type="scientific">marine metagenome</name>
    <dbReference type="NCBI Taxonomy" id="408172"/>
    <lineage>
        <taxon>unclassified sequences</taxon>
        <taxon>metagenomes</taxon>
        <taxon>ecological metagenomes</taxon>
    </lineage>
</organism>